<dbReference type="GO" id="GO:0005886">
    <property type="term" value="C:plasma membrane"/>
    <property type="evidence" value="ECO:0007669"/>
    <property type="project" value="UniProtKB-SubCell"/>
</dbReference>
<dbReference type="InParanoid" id="W5LRV5"/>
<feature type="transmembrane region" description="Helical" evidence="11">
    <location>
        <begin position="121"/>
        <end position="145"/>
    </location>
</feature>
<keyword evidence="5" id="KW-1003">Cell membrane</keyword>
<keyword evidence="8 11" id="KW-1133">Transmembrane helix</keyword>
<reference evidence="13" key="1">
    <citation type="submission" date="2013-03" db="EMBL/GenBank/DDBJ databases">
        <authorList>
            <person name="Jeffery W."/>
            <person name="Warren W."/>
            <person name="Wilson R.K."/>
        </authorList>
    </citation>
    <scope>NUCLEOTIDE SEQUENCE</scope>
    <source>
        <strain evidence="13">female</strain>
    </source>
</reference>
<evidence type="ECO:0000256" key="11">
    <source>
        <dbReference type="SAM" id="Phobius"/>
    </source>
</evidence>
<reference evidence="12" key="3">
    <citation type="submission" date="2025-08" db="UniProtKB">
        <authorList>
            <consortium name="Ensembl"/>
        </authorList>
    </citation>
    <scope>IDENTIFICATION</scope>
</reference>
<evidence type="ECO:0000256" key="5">
    <source>
        <dbReference type="ARBA" id="ARBA00022475"/>
    </source>
</evidence>
<evidence type="ECO:0000256" key="9">
    <source>
        <dbReference type="ARBA" id="ARBA00023136"/>
    </source>
</evidence>
<evidence type="ECO:0008006" key="14">
    <source>
        <dbReference type="Google" id="ProtNLM"/>
    </source>
</evidence>
<evidence type="ECO:0000313" key="12">
    <source>
        <dbReference type="Ensembl" id="ENSAMXP00000025648.2"/>
    </source>
</evidence>
<evidence type="ECO:0000256" key="3">
    <source>
        <dbReference type="ARBA" id="ARBA00008295"/>
    </source>
</evidence>
<dbReference type="GO" id="GO:0005923">
    <property type="term" value="C:bicellular tight junction"/>
    <property type="evidence" value="ECO:0007669"/>
    <property type="project" value="UniProtKB-SubCell"/>
</dbReference>
<keyword evidence="4" id="KW-0796">Tight junction</keyword>
<keyword evidence="7" id="KW-0965">Cell junction</keyword>
<dbReference type="GeneTree" id="ENSGT00390000005717"/>
<dbReference type="Pfam" id="PF13903">
    <property type="entry name" value="Claudin_2"/>
    <property type="match status" value="1"/>
</dbReference>
<dbReference type="FunCoup" id="W5LRV5">
    <property type="interactions" value="898"/>
</dbReference>
<evidence type="ECO:0000256" key="8">
    <source>
        <dbReference type="ARBA" id="ARBA00022989"/>
    </source>
</evidence>
<sequence>MASLVNKAHWQFLGLVMAVLALILTAAASGMNDWRVWYMEDMSVFSDSMVWVGVWRACFYSHVHDTFEVCQSISITDSFVPPEIAAAQVLCMIAIPMGIAANLLAGYAVRHVYFNVNPNRITWVFSLAGALYLITATCSLVPVIWNTHSVLENRTIDFPPEFSLPAAPHRQVVGLGVVMGFASSLMLIVSGLLFLVYRQPVKVLQKPSSEAEDTEGQSRGNTDGRTDEFLGAIAETGEEGIDNPVFKA</sequence>
<organism evidence="12 13">
    <name type="scientific">Astyanax mexicanus</name>
    <name type="common">Blind cave fish</name>
    <name type="synonym">Astyanax fasciatus mexicanus</name>
    <dbReference type="NCBI Taxonomy" id="7994"/>
    <lineage>
        <taxon>Eukaryota</taxon>
        <taxon>Metazoa</taxon>
        <taxon>Chordata</taxon>
        <taxon>Craniata</taxon>
        <taxon>Vertebrata</taxon>
        <taxon>Euteleostomi</taxon>
        <taxon>Actinopterygii</taxon>
        <taxon>Neopterygii</taxon>
        <taxon>Teleostei</taxon>
        <taxon>Ostariophysi</taxon>
        <taxon>Characiformes</taxon>
        <taxon>Characoidei</taxon>
        <taxon>Acestrorhamphidae</taxon>
        <taxon>Acestrorhamphinae</taxon>
        <taxon>Astyanax</taxon>
    </lineage>
</organism>
<keyword evidence="6 11" id="KW-0812">Transmembrane</keyword>
<evidence type="ECO:0000256" key="10">
    <source>
        <dbReference type="SAM" id="MobiDB-lite"/>
    </source>
</evidence>
<dbReference type="PANTHER" id="PTHR12002">
    <property type="entry name" value="CLAUDIN"/>
    <property type="match status" value="1"/>
</dbReference>
<reference evidence="12" key="4">
    <citation type="submission" date="2025-09" db="UniProtKB">
        <authorList>
            <consortium name="Ensembl"/>
        </authorList>
    </citation>
    <scope>IDENTIFICATION</scope>
</reference>
<dbReference type="eggNOG" id="ENOG502S127">
    <property type="taxonomic scope" value="Eukaryota"/>
</dbReference>
<keyword evidence="9 11" id="KW-0472">Membrane</keyword>
<dbReference type="Proteomes" id="UP000018467">
    <property type="component" value="Unassembled WGS sequence"/>
</dbReference>
<evidence type="ECO:0000256" key="7">
    <source>
        <dbReference type="ARBA" id="ARBA00022949"/>
    </source>
</evidence>
<evidence type="ECO:0000256" key="4">
    <source>
        <dbReference type="ARBA" id="ARBA00022427"/>
    </source>
</evidence>
<comment type="subcellular location">
    <subcellularLocation>
        <location evidence="1">Cell junction</location>
        <location evidence="1">Tight junction</location>
    </subcellularLocation>
    <subcellularLocation>
        <location evidence="2">Cell membrane</location>
        <topology evidence="2">Multi-pass membrane protein</topology>
    </subcellularLocation>
</comment>
<feature type="transmembrane region" description="Helical" evidence="11">
    <location>
        <begin position="172"/>
        <end position="197"/>
    </location>
</feature>
<proteinExistence type="inferred from homology"/>
<evidence type="ECO:0000256" key="1">
    <source>
        <dbReference type="ARBA" id="ARBA00004435"/>
    </source>
</evidence>
<evidence type="ECO:0000256" key="6">
    <source>
        <dbReference type="ARBA" id="ARBA00022692"/>
    </source>
</evidence>
<dbReference type="AlphaFoldDB" id="W5LRV5"/>
<evidence type="ECO:0000313" key="13">
    <source>
        <dbReference type="Proteomes" id="UP000018467"/>
    </source>
</evidence>
<name>W5LRV5_ASTMX</name>
<dbReference type="STRING" id="7994.ENSAMXP00000025648"/>
<reference evidence="13" key="2">
    <citation type="journal article" date="2014" name="Nat. Commun.">
        <title>The cavefish genome reveals candidate genes for eye loss.</title>
        <authorList>
            <person name="McGaugh S.E."/>
            <person name="Gross J.B."/>
            <person name="Aken B."/>
            <person name="Blin M."/>
            <person name="Borowsky R."/>
            <person name="Chalopin D."/>
            <person name="Hinaux H."/>
            <person name="Jeffery W.R."/>
            <person name="Keene A."/>
            <person name="Ma L."/>
            <person name="Minx P."/>
            <person name="Murphy D."/>
            <person name="O'Quin K.E."/>
            <person name="Retaux S."/>
            <person name="Rohner N."/>
            <person name="Searle S.M."/>
            <person name="Stahl B.A."/>
            <person name="Tabin C."/>
            <person name="Volff J.N."/>
            <person name="Yoshizawa M."/>
            <person name="Warren W.C."/>
        </authorList>
    </citation>
    <scope>NUCLEOTIDE SEQUENCE [LARGE SCALE GENOMIC DNA]</scope>
    <source>
        <strain evidence="13">female</strain>
    </source>
</reference>
<dbReference type="InterPro" id="IPR006187">
    <property type="entry name" value="Claudin"/>
</dbReference>
<evidence type="ECO:0000256" key="2">
    <source>
        <dbReference type="ARBA" id="ARBA00004651"/>
    </source>
</evidence>
<dbReference type="Bgee" id="ENSAMXG00000024942">
    <property type="expression patterns" value="Expressed in intestine"/>
</dbReference>
<protein>
    <recommendedName>
        <fullName evidence="14">Claudin 34</fullName>
    </recommendedName>
</protein>
<comment type="similarity">
    <text evidence="3">Belongs to the claudin family.</text>
</comment>
<dbReference type="GO" id="GO:0005198">
    <property type="term" value="F:structural molecule activity"/>
    <property type="evidence" value="ECO:0007669"/>
    <property type="project" value="InterPro"/>
</dbReference>
<accession>W5LRV5</accession>
<dbReference type="Gene3D" id="1.20.140.150">
    <property type="match status" value="1"/>
</dbReference>
<dbReference type="Ensembl" id="ENSAMXT00000025668.2">
    <property type="protein sequence ID" value="ENSAMXP00000025648.2"/>
    <property type="gene ID" value="ENSAMXG00000024942.2"/>
</dbReference>
<dbReference type="PRINTS" id="PR01077">
    <property type="entry name" value="CLAUDIN"/>
</dbReference>
<feature type="transmembrane region" description="Helical" evidence="11">
    <location>
        <begin position="84"/>
        <end position="109"/>
    </location>
</feature>
<dbReference type="HOGENOM" id="CLU_084794_0_0_1"/>
<keyword evidence="13" id="KW-1185">Reference proteome</keyword>
<dbReference type="InterPro" id="IPR004031">
    <property type="entry name" value="PMP22/EMP/MP20/Claudin"/>
</dbReference>
<feature type="region of interest" description="Disordered" evidence="10">
    <location>
        <begin position="207"/>
        <end position="248"/>
    </location>
</feature>
<feature type="transmembrane region" description="Helical" evidence="11">
    <location>
        <begin position="12"/>
        <end position="31"/>
    </location>
</feature>